<dbReference type="PROSITE" id="PS51175">
    <property type="entry name" value="CBM6"/>
    <property type="match status" value="1"/>
</dbReference>
<sequence length="209" mass="22414">MDQRSPTVYRTKSWQNRRRLLLALGAAGLLLVGYLFGRWQDTPADPLVTPQAAAASPSPTSASSSPSPSPASAPSAVPYPVIQAESATELSGVETESTQDEGGGQNVGWVNREDHLRFDNIDFGDVPATELKVRLSSGSGITGRVQVRLDSRDAATIGELSISNTGGWQSWRTSTAVLQPVSGVHTVFLTFTSNDSGEFVNLNWIQFEH</sequence>
<dbReference type="SMART" id="SM00606">
    <property type="entry name" value="CBD_IV"/>
    <property type="match status" value="1"/>
</dbReference>
<accession>A0ABV8J7B8</accession>
<gene>
    <name evidence="4" type="ORF">ACFO0C_46585</name>
</gene>
<dbReference type="Gene3D" id="2.60.120.260">
    <property type="entry name" value="Galactose-binding domain-like"/>
    <property type="match status" value="1"/>
</dbReference>
<dbReference type="Proteomes" id="UP001595867">
    <property type="component" value="Unassembled WGS sequence"/>
</dbReference>
<feature type="region of interest" description="Disordered" evidence="2">
    <location>
        <begin position="47"/>
        <end position="76"/>
    </location>
</feature>
<dbReference type="EMBL" id="JBHSBL010000036">
    <property type="protein sequence ID" value="MFC4072442.1"/>
    <property type="molecule type" value="Genomic_DNA"/>
</dbReference>
<dbReference type="InterPro" id="IPR006584">
    <property type="entry name" value="Cellulose-bd_IV"/>
</dbReference>
<evidence type="ECO:0000313" key="4">
    <source>
        <dbReference type="EMBL" id="MFC4072442.1"/>
    </source>
</evidence>
<evidence type="ECO:0000256" key="1">
    <source>
        <dbReference type="ARBA" id="ARBA00022729"/>
    </source>
</evidence>
<feature type="compositionally biased region" description="Low complexity" evidence="2">
    <location>
        <begin position="52"/>
        <end position="76"/>
    </location>
</feature>
<protein>
    <submittedName>
        <fullName evidence="4">Carbohydrate-binding protein</fullName>
    </submittedName>
</protein>
<evidence type="ECO:0000313" key="5">
    <source>
        <dbReference type="Proteomes" id="UP001595867"/>
    </source>
</evidence>
<reference evidence="5" key="1">
    <citation type="journal article" date="2019" name="Int. J. Syst. Evol. Microbiol.">
        <title>The Global Catalogue of Microorganisms (GCM) 10K type strain sequencing project: providing services to taxonomists for standard genome sequencing and annotation.</title>
        <authorList>
            <consortium name="The Broad Institute Genomics Platform"/>
            <consortium name="The Broad Institute Genome Sequencing Center for Infectious Disease"/>
            <person name="Wu L."/>
            <person name="Ma J."/>
        </authorList>
    </citation>
    <scope>NUCLEOTIDE SEQUENCE [LARGE SCALE GENOMIC DNA]</scope>
    <source>
        <strain evidence="5">TBRC 5832</strain>
    </source>
</reference>
<keyword evidence="1" id="KW-0732">Signal</keyword>
<dbReference type="InterPro" id="IPR005084">
    <property type="entry name" value="CBM6"/>
</dbReference>
<dbReference type="RefSeq" id="WP_378073317.1">
    <property type="nucleotide sequence ID" value="NZ_JBHSBL010000036.1"/>
</dbReference>
<dbReference type="CDD" id="cd04084">
    <property type="entry name" value="CBM6_xylanase-like"/>
    <property type="match status" value="1"/>
</dbReference>
<dbReference type="Pfam" id="PF03422">
    <property type="entry name" value="CBM_6"/>
    <property type="match status" value="1"/>
</dbReference>
<dbReference type="InterPro" id="IPR008979">
    <property type="entry name" value="Galactose-bd-like_sf"/>
</dbReference>
<proteinExistence type="predicted"/>
<feature type="domain" description="CBM6" evidence="3">
    <location>
        <begin position="80"/>
        <end position="208"/>
    </location>
</feature>
<name>A0ABV8J7B8_9ACTN</name>
<keyword evidence="5" id="KW-1185">Reference proteome</keyword>
<feature type="region of interest" description="Disordered" evidence="2">
    <location>
        <begin position="88"/>
        <end position="109"/>
    </location>
</feature>
<dbReference type="SUPFAM" id="SSF49785">
    <property type="entry name" value="Galactose-binding domain-like"/>
    <property type="match status" value="1"/>
</dbReference>
<organism evidence="4 5">
    <name type="scientific">Actinoplanes subglobosus</name>
    <dbReference type="NCBI Taxonomy" id="1547892"/>
    <lineage>
        <taxon>Bacteria</taxon>
        <taxon>Bacillati</taxon>
        <taxon>Actinomycetota</taxon>
        <taxon>Actinomycetes</taxon>
        <taxon>Micromonosporales</taxon>
        <taxon>Micromonosporaceae</taxon>
        <taxon>Actinoplanes</taxon>
    </lineage>
</organism>
<comment type="caution">
    <text evidence="4">The sequence shown here is derived from an EMBL/GenBank/DDBJ whole genome shotgun (WGS) entry which is preliminary data.</text>
</comment>
<evidence type="ECO:0000256" key="2">
    <source>
        <dbReference type="SAM" id="MobiDB-lite"/>
    </source>
</evidence>
<evidence type="ECO:0000259" key="3">
    <source>
        <dbReference type="PROSITE" id="PS51175"/>
    </source>
</evidence>